<comment type="cofactor">
    <cofactor evidence="12">
        <name>Zn(2+)</name>
        <dbReference type="ChEBI" id="CHEBI:29105"/>
    </cofactor>
    <text evidence="12">Binds 1 zinc ion per subunit.</text>
</comment>
<dbReference type="CDD" id="cd00673">
    <property type="entry name" value="AlaRS_core"/>
    <property type="match status" value="1"/>
</dbReference>
<evidence type="ECO:0000256" key="7">
    <source>
        <dbReference type="ARBA" id="ARBA00022833"/>
    </source>
</evidence>
<keyword evidence="3 12" id="KW-0820">tRNA-binding</keyword>
<dbReference type="SUPFAM" id="SSF55186">
    <property type="entry name" value="ThrRS/AlaRS common domain"/>
    <property type="match status" value="1"/>
</dbReference>
<comment type="similarity">
    <text evidence="1 12">Belongs to the class-II aminoacyl-tRNA synthetase family.</text>
</comment>
<dbReference type="InterPro" id="IPR009000">
    <property type="entry name" value="Transl_B-barrel_sf"/>
</dbReference>
<comment type="caution">
    <text evidence="14">The sequence shown here is derived from an EMBL/GenBank/DDBJ whole genome shotgun (WGS) entry which is preliminary data.</text>
</comment>
<keyword evidence="6 12" id="KW-0547">Nucleotide-binding</keyword>
<proteinExistence type="inferred from homology"/>
<dbReference type="NCBIfam" id="TIGR03683">
    <property type="entry name" value="A-tRNA_syn_arch"/>
    <property type="match status" value="1"/>
</dbReference>
<evidence type="ECO:0000256" key="5">
    <source>
        <dbReference type="ARBA" id="ARBA00022723"/>
    </source>
</evidence>
<dbReference type="SMART" id="SM00863">
    <property type="entry name" value="tRNA_SAD"/>
    <property type="match status" value="1"/>
</dbReference>
<keyword evidence="2 12" id="KW-0963">Cytoplasm</keyword>
<dbReference type="PANTHER" id="PTHR11777:SF9">
    <property type="entry name" value="ALANINE--TRNA LIGASE, CYTOPLASMIC"/>
    <property type="match status" value="1"/>
</dbReference>
<keyword evidence="8 12" id="KW-0067">ATP-binding</keyword>
<evidence type="ECO:0000256" key="1">
    <source>
        <dbReference type="ARBA" id="ARBA00008226"/>
    </source>
</evidence>
<dbReference type="Gene3D" id="2.40.30.130">
    <property type="match status" value="1"/>
</dbReference>
<evidence type="ECO:0000313" key="14">
    <source>
        <dbReference type="EMBL" id="MDF0590968.1"/>
    </source>
</evidence>
<dbReference type="PANTHER" id="PTHR11777">
    <property type="entry name" value="ALANYL-TRNA SYNTHETASE"/>
    <property type="match status" value="1"/>
</dbReference>
<feature type="binding site" evidence="12">
    <location>
        <position position="711"/>
    </location>
    <ligand>
        <name>Zn(2+)</name>
        <dbReference type="ChEBI" id="CHEBI:29105"/>
    </ligand>
</feature>
<dbReference type="Gene3D" id="3.30.980.10">
    <property type="entry name" value="Threonyl-trna Synthetase, Chain A, domain 2"/>
    <property type="match status" value="1"/>
</dbReference>
<dbReference type="InterPro" id="IPR012947">
    <property type="entry name" value="tRNA_SAD"/>
</dbReference>
<feature type="binding site" evidence="12">
    <location>
        <position position="612"/>
    </location>
    <ligand>
        <name>Zn(2+)</name>
        <dbReference type="ChEBI" id="CHEBI:29105"/>
    </ligand>
</feature>
<dbReference type="SUPFAM" id="SSF101353">
    <property type="entry name" value="Putative anticodon-binding domain of alanyl-tRNA synthetase (AlaRS)"/>
    <property type="match status" value="1"/>
</dbReference>
<organism evidence="14 15">
    <name type="scientific">Candidatus Methanocrinis natronophilus</name>
    <dbReference type="NCBI Taxonomy" id="3033396"/>
    <lineage>
        <taxon>Archaea</taxon>
        <taxon>Methanobacteriati</taxon>
        <taxon>Methanobacteriota</taxon>
        <taxon>Stenosarchaea group</taxon>
        <taxon>Methanomicrobia</taxon>
        <taxon>Methanotrichales</taxon>
        <taxon>Methanotrichaceae</taxon>
        <taxon>Methanocrinis</taxon>
    </lineage>
</organism>
<dbReference type="InterPro" id="IPR022429">
    <property type="entry name" value="Ala-tRNA_lgiase_arc"/>
</dbReference>
<evidence type="ECO:0000259" key="13">
    <source>
        <dbReference type="PROSITE" id="PS50860"/>
    </source>
</evidence>
<protein>
    <recommendedName>
        <fullName evidence="12">Alanine--tRNA ligase</fullName>
        <ecNumber evidence="12">6.1.1.7</ecNumber>
    </recommendedName>
    <alternativeName>
        <fullName evidence="12">Alanyl-tRNA synthetase</fullName>
        <shortName evidence="12">AlaRS</shortName>
    </alternativeName>
</protein>
<dbReference type="Gene3D" id="6.10.250.550">
    <property type="match status" value="1"/>
</dbReference>
<feature type="binding site" evidence="12">
    <location>
        <position position="608"/>
    </location>
    <ligand>
        <name>Zn(2+)</name>
        <dbReference type="ChEBI" id="CHEBI:29105"/>
    </ligand>
</feature>
<evidence type="ECO:0000256" key="11">
    <source>
        <dbReference type="ARBA" id="ARBA00023146"/>
    </source>
</evidence>
<keyword evidence="15" id="KW-1185">Reference proteome</keyword>
<keyword evidence="9 12" id="KW-0694">RNA-binding</keyword>
<dbReference type="PROSITE" id="PS50860">
    <property type="entry name" value="AA_TRNA_LIGASE_II_ALA"/>
    <property type="match status" value="1"/>
</dbReference>
<evidence type="ECO:0000256" key="6">
    <source>
        <dbReference type="ARBA" id="ARBA00022741"/>
    </source>
</evidence>
<dbReference type="NCBIfam" id="TIGR00344">
    <property type="entry name" value="alaS"/>
    <property type="match status" value="1"/>
</dbReference>
<dbReference type="Pfam" id="PF02272">
    <property type="entry name" value="DHHA1"/>
    <property type="match status" value="1"/>
</dbReference>
<reference evidence="14 15" key="1">
    <citation type="submission" date="2023-03" db="EMBL/GenBank/DDBJ databases">
        <title>WGS of Methanotrichaceae archaeon Mx.</title>
        <authorList>
            <person name="Sorokin D.Y."/>
            <person name="Merkel A.Y."/>
        </authorList>
    </citation>
    <scope>NUCLEOTIDE SEQUENCE [LARGE SCALE GENOMIC DNA]</scope>
    <source>
        <strain evidence="14 15">Mx</strain>
    </source>
</reference>
<comment type="function">
    <text evidence="12">Catalyzes the attachment of alanine to tRNA(Ala) in a two-step reaction: alanine is first activated by ATP to form Ala-AMP and then transferred to the acceptor end of tRNA(Ala). Also edits incorrectly charged Ser-tRNA(Ala) and Gly-tRNA(Ala) via its editing domain.</text>
</comment>
<keyword evidence="7 12" id="KW-0862">Zinc</keyword>
<dbReference type="InterPro" id="IPR018164">
    <property type="entry name" value="Ala-tRNA-synth_IIc_N"/>
</dbReference>
<dbReference type="HAMAP" id="MF_00036_A">
    <property type="entry name" value="Ala_tRNA_synth_A"/>
    <property type="match status" value="1"/>
</dbReference>
<dbReference type="Gene3D" id="3.30.930.10">
    <property type="entry name" value="Bira Bifunctional Protein, Domain 2"/>
    <property type="match status" value="1"/>
</dbReference>
<feature type="domain" description="Alanyl-transfer RNA synthetases family profile" evidence="13">
    <location>
        <begin position="59"/>
        <end position="754"/>
    </location>
</feature>
<dbReference type="EMBL" id="JARFPK010000023">
    <property type="protein sequence ID" value="MDF0590968.1"/>
    <property type="molecule type" value="Genomic_DNA"/>
</dbReference>
<dbReference type="Pfam" id="PF07973">
    <property type="entry name" value="tRNA_SAD"/>
    <property type="match status" value="1"/>
</dbReference>
<dbReference type="Pfam" id="PF01411">
    <property type="entry name" value="tRNA-synt_2c"/>
    <property type="match status" value="1"/>
</dbReference>
<name>A0ABT5X8I0_9EURY</name>
<evidence type="ECO:0000313" key="15">
    <source>
        <dbReference type="Proteomes" id="UP001220010"/>
    </source>
</evidence>
<evidence type="ECO:0000256" key="8">
    <source>
        <dbReference type="ARBA" id="ARBA00022840"/>
    </source>
</evidence>
<dbReference type="RefSeq" id="WP_316966731.1">
    <property type="nucleotide sequence ID" value="NZ_JARFPK010000023.1"/>
</dbReference>
<dbReference type="InterPro" id="IPR002318">
    <property type="entry name" value="Ala-tRNA-lgiase_IIc"/>
</dbReference>
<sequence>MFPEDAYNLDFFKEEGFIRKSCDKCGGRFWTRDPSRTTCGDPPCDPYTFIGSPVFRREIGLDEMREQYLSFFEERGHTRIKRYPVIARWRDDIYLTIASIADFQPFITSGEVPPPANPLTVSQPCIRLDDLDSVGRSGRHLTTFEMMAHHVFNTPSQEIYWKDRTVALCDELLLGLGADPMEITYKESPWAGGGNAGPSVEVMMGGLELATLVFMDMKVSAGGEYEIKGEMYEKMDNYIVDTGYGLERFVWASKGSPTIYDAIFPDVVEQISELAGIEPSVCDDERARILAHNARLAGMVDLEDGSLRDLRSRIASDIGIPPEKLDEIITPLERIYAVADHTRCLAYMLGDGIIPSNVKAGYLVRLVIRRTIRQMRDLSIEVPLSSLVAMQLAKLDYDDLDERLGTIVEILDQEEERYAETLEKGRRLVKRIAEGRGKKGETIPLSEMISLYDSHGIPPEISKEAALEVGVEVELPDNFYSRVASTHIKAEKAVKDEVRIDLPETRRLFYERPSERRFAARVLDVIDGNFVLDQTLFYPEGGGQPGDRGLIRKGEKAFRVADVQSAGKVVLHRIADEEAEAAAAEVRPGDAIEGEVDMGRRTAHARHHTAAHIVHDSAKKVLGGHIWQAGAQKSEDRARLDISHHRRIGRSELKEIEVLANRMVMENIPISTGWLDRTEAEKRFGFELYQGGVPPGKSIRVVQVGSDVEACSGTHCANTGIVGPIKILRTERVQDGVERIEFAAGEAAVLRGQERDDLLFEACEALSVPPEQLPKTAARFFVEWKDLKKEGGRLKEELARAQMESLTGRAVEAGDLKVVVGTLDNADVEELIKAASMISGEDYVAILGSEKEGAKIVAAVGKTGLAKGLKAGDIVKAATKVVGGGGGGKPEIAQGGGPQGEKLAEALEAGLAKVRSASGA</sequence>
<keyword evidence="11 12" id="KW-0030">Aminoacyl-tRNA synthetase</keyword>
<keyword evidence="4 12" id="KW-0436">Ligase</keyword>
<keyword evidence="5 12" id="KW-0479">Metal-binding</keyword>
<evidence type="ECO:0000256" key="3">
    <source>
        <dbReference type="ARBA" id="ARBA00022555"/>
    </source>
</evidence>
<gene>
    <name evidence="12 14" type="primary">alaS</name>
    <name evidence="14" type="ORF">P0O15_07280</name>
</gene>
<evidence type="ECO:0000256" key="10">
    <source>
        <dbReference type="ARBA" id="ARBA00022917"/>
    </source>
</evidence>
<feature type="binding site" evidence="12">
    <location>
        <position position="715"/>
    </location>
    <ligand>
        <name>Zn(2+)</name>
        <dbReference type="ChEBI" id="CHEBI:29105"/>
    </ligand>
</feature>
<evidence type="ECO:0000256" key="2">
    <source>
        <dbReference type="ARBA" id="ARBA00022490"/>
    </source>
</evidence>
<dbReference type="Gene3D" id="3.30.54.20">
    <property type="match status" value="1"/>
</dbReference>
<evidence type="ECO:0000256" key="4">
    <source>
        <dbReference type="ARBA" id="ARBA00022598"/>
    </source>
</evidence>
<dbReference type="InterPro" id="IPR018165">
    <property type="entry name" value="Ala-tRNA-synth_IIc_core"/>
</dbReference>
<keyword evidence="10 12" id="KW-0648">Protein biosynthesis</keyword>
<dbReference type="GO" id="GO:0004813">
    <property type="term" value="F:alanine-tRNA ligase activity"/>
    <property type="evidence" value="ECO:0007669"/>
    <property type="project" value="UniProtKB-EC"/>
</dbReference>
<accession>A0ABT5X8I0</accession>
<dbReference type="InterPro" id="IPR050058">
    <property type="entry name" value="Ala-tRNA_ligase"/>
</dbReference>
<dbReference type="EC" id="6.1.1.7" evidence="12"/>
<dbReference type="InterPro" id="IPR003156">
    <property type="entry name" value="DHHA1_dom"/>
</dbReference>
<dbReference type="PRINTS" id="PR00980">
    <property type="entry name" value="TRNASYNTHALA"/>
</dbReference>
<comment type="catalytic activity">
    <reaction evidence="12">
        <text>tRNA(Ala) + L-alanine + ATP = L-alanyl-tRNA(Ala) + AMP + diphosphate</text>
        <dbReference type="Rhea" id="RHEA:12540"/>
        <dbReference type="Rhea" id="RHEA-COMP:9657"/>
        <dbReference type="Rhea" id="RHEA-COMP:9923"/>
        <dbReference type="ChEBI" id="CHEBI:30616"/>
        <dbReference type="ChEBI" id="CHEBI:33019"/>
        <dbReference type="ChEBI" id="CHEBI:57972"/>
        <dbReference type="ChEBI" id="CHEBI:78442"/>
        <dbReference type="ChEBI" id="CHEBI:78497"/>
        <dbReference type="ChEBI" id="CHEBI:456215"/>
        <dbReference type="EC" id="6.1.1.7"/>
    </reaction>
</comment>
<dbReference type="SUPFAM" id="SSF50447">
    <property type="entry name" value="Translation proteins"/>
    <property type="match status" value="1"/>
</dbReference>
<dbReference type="InterPro" id="IPR018162">
    <property type="entry name" value="Ala-tRNA-ligase_IIc_anticod-bd"/>
</dbReference>
<comment type="subcellular location">
    <subcellularLocation>
        <location evidence="12">Cytoplasm</location>
    </subcellularLocation>
</comment>
<evidence type="ECO:0000256" key="12">
    <source>
        <dbReference type="HAMAP-Rule" id="MF_00036"/>
    </source>
</evidence>
<comment type="domain">
    <text evidence="12">Consists of three domains; the N-terminal catalytic domain, the editing domain and the C-terminal C-Ala domain. The editing domain removes incorrectly charged amino acids, while the C-Ala domain, along with tRNA(Ala), serves as a bridge to cooperatively bring together the editing and aminoacylation centers thus stimulating deacylation of misacylated tRNAs.</text>
</comment>
<dbReference type="InterPro" id="IPR018163">
    <property type="entry name" value="Thr/Ala-tRNA-synth_IIc_edit"/>
</dbReference>
<evidence type="ECO:0000256" key="9">
    <source>
        <dbReference type="ARBA" id="ARBA00022884"/>
    </source>
</evidence>
<dbReference type="InterPro" id="IPR045864">
    <property type="entry name" value="aa-tRNA-synth_II/BPL/LPL"/>
</dbReference>
<dbReference type="Gene3D" id="3.10.310.40">
    <property type="match status" value="1"/>
</dbReference>
<dbReference type="SUPFAM" id="SSF55681">
    <property type="entry name" value="Class II aaRS and biotin synthetases"/>
    <property type="match status" value="1"/>
</dbReference>
<dbReference type="Proteomes" id="UP001220010">
    <property type="component" value="Unassembled WGS sequence"/>
</dbReference>